<accession>A0A8T2UI68</accession>
<feature type="region of interest" description="Disordered" evidence="1">
    <location>
        <begin position="1"/>
        <end position="21"/>
    </location>
</feature>
<feature type="compositionally biased region" description="Polar residues" evidence="1">
    <location>
        <begin position="1"/>
        <end position="11"/>
    </location>
</feature>
<dbReference type="AlphaFoldDB" id="A0A8T2UI68"/>
<reference evidence="2" key="1">
    <citation type="submission" date="2021-08" db="EMBL/GenBank/DDBJ databases">
        <title>WGS assembly of Ceratopteris richardii.</title>
        <authorList>
            <person name="Marchant D.B."/>
            <person name="Chen G."/>
            <person name="Jenkins J."/>
            <person name="Shu S."/>
            <person name="Leebens-Mack J."/>
            <person name="Grimwood J."/>
            <person name="Schmutz J."/>
            <person name="Soltis P."/>
            <person name="Soltis D."/>
            <person name="Chen Z.-H."/>
        </authorList>
    </citation>
    <scope>NUCLEOTIDE SEQUENCE</scope>
    <source>
        <strain evidence="2">Whitten #5841</strain>
        <tissue evidence="2">Leaf</tissue>
    </source>
</reference>
<sequence>MDSQASHSFESQGEEDNIVFSQASLSQPTYYPYSHPSFPIPPHGYQAMLTPSLSPTQPFAFRPPSCGLNANGTSNSSCLPTRSPLEFSQTKFPRGKSMKRKEDRQGEGQP</sequence>
<evidence type="ECO:0000313" key="2">
    <source>
        <dbReference type="EMBL" id="KAH7433024.1"/>
    </source>
</evidence>
<feature type="compositionally biased region" description="Polar residues" evidence="1">
    <location>
        <begin position="68"/>
        <end position="91"/>
    </location>
</feature>
<evidence type="ECO:0000256" key="1">
    <source>
        <dbReference type="SAM" id="MobiDB-lite"/>
    </source>
</evidence>
<proteinExistence type="predicted"/>
<evidence type="ECO:0000313" key="3">
    <source>
        <dbReference type="Proteomes" id="UP000825935"/>
    </source>
</evidence>
<comment type="caution">
    <text evidence="2">The sequence shown here is derived from an EMBL/GenBank/DDBJ whole genome shotgun (WGS) entry which is preliminary data.</text>
</comment>
<dbReference type="EMBL" id="CM035412">
    <property type="protein sequence ID" value="KAH7433024.1"/>
    <property type="molecule type" value="Genomic_DNA"/>
</dbReference>
<protein>
    <submittedName>
        <fullName evidence="2">Uncharacterized protein</fullName>
    </submittedName>
</protein>
<organism evidence="2 3">
    <name type="scientific">Ceratopteris richardii</name>
    <name type="common">Triangle waterfern</name>
    <dbReference type="NCBI Taxonomy" id="49495"/>
    <lineage>
        <taxon>Eukaryota</taxon>
        <taxon>Viridiplantae</taxon>
        <taxon>Streptophyta</taxon>
        <taxon>Embryophyta</taxon>
        <taxon>Tracheophyta</taxon>
        <taxon>Polypodiopsida</taxon>
        <taxon>Polypodiidae</taxon>
        <taxon>Polypodiales</taxon>
        <taxon>Pteridineae</taxon>
        <taxon>Pteridaceae</taxon>
        <taxon>Parkerioideae</taxon>
        <taxon>Ceratopteris</taxon>
    </lineage>
</organism>
<feature type="region of interest" description="Disordered" evidence="1">
    <location>
        <begin position="64"/>
        <end position="110"/>
    </location>
</feature>
<keyword evidence="3" id="KW-1185">Reference proteome</keyword>
<gene>
    <name evidence="2" type="ORF">KP509_07G050800</name>
</gene>
<name>A0A8T2UI68_CERRI</name>
<feature type="compositionally biased region" description="Basic and acidic residues" evidence="1">
    <location>
        <begin position="100"/>
        <end position="110"/>
    </location>
</feature>
<dbReference type="Proteomes" id="UP000825935">
    <property type="component" value="Chromosome 7"/>
</dbReference>